<sequence length="196" mass="21570">MSGRVFYLAISTQGLSGGGMRYCGFTIVVLYLLALPAISRASDLGTGYVRMQGSIIDTPCSIAVESRDQIINMSVVPVAQIMRDSYGPTRSFRIRLDHCDLARDNPNQPDWNTFRVTFDGAATHHDLFAVSGEGRGVGLQIADEADNLAIPGVKMPAGNLHPGSNMLYYTMRLVTNHKKLQAGAYRTSIRFKLDYY</sequence>
<dbReference type="SUPFAM" id="SSF49401">
    <property type="entry name" value="Bacterial adhesins"/>
    <property type="match status" value="1"/>
</dbReference>
<dbReference type="PANTHER" id="PTHR33420:SF26">
    <property type="entry name" value="FIMBRIAL SUBUNIT"/>
    <property type="match status" value="1"/>
</dbReference>
<dbReference type="Proteomes" id="UP001238370">
    <property type="component" value="Chromosome"/>
</dbReference>
<dbReference type="Gene3D" id="2.60.40.1090">
    <property type="entry name" value="Fimbrial-type adhesion domain"/>
    <property type="match status" value="1"/>
</dbReference>
<dbReference type="PANTHER" id="PTHR33420">
    <property type="entry name" value="FIMBRIAL SUBUNIT ELFA-RELATED"/>
    <property type="match status" value="1"/>
</dbReference>
<dbReference type="InterPro" id="IPR008966">
    <property type="entry name" value="Adhesion_dom_sf"/>
</dbReference>
<dbReference type="GeneID" id="33941630"/>
<reference evidence="1 2" key="1">
    <citation type="submission" date="2022-03" db="EMBL/GenBank/DDBJ databases">
        <title>Survey of Intraspecific Variation of Edwardsiella anguillarum Isolates from Non-Anguillid Fish Host Originating from Varied Geographic Locations.</title>
        <authorList>
            <person name="Armwood A.R."/>
            <person name="Woodyard E."/>
            <person name="Waldbieser G.C."/>
            <person name="Camus A.C."/>
            <person name="Divya D."/>
            <person name="Tekedar H."/>
            <person name="Soto E."/>
            <person name="Stein C."/>
            <person name="Ucko M."/>
            <person name="Ware C."/>
            <person name="Griffin M.J."/>
        </authorList>
    </citation>
    <scope>NUCLEOTIDE SEQUENCE [LARGE SCALE GENOMIC DNA]</scope>
    <source>
        <strain evidence="1 2">R18-35-2</strain>
    </source>
</reference>
<proteinExistence type="predicted"/>
<dbReference type="InterPro" id="IPR050263">
    <property type="entry name" value="Bact_Fimbrial_Adh_Pro"/>
</dbReference>
<dbReference type="InterPro" id="IPR036937">
    <property type="entry name" value="Adhesion_dom_fimbrial_sf"/>
</dbReference>
<keyword evidence="2" id="KW-1185">Reference proteome</keyword>
<protein>
    <submittedName>
        <fullName evidence="1">Type 1 fimbrial protein</fullName>
    </submittedName>
</protein>
<dbReference type="RefSeq" id="WP_225865094.1">
    <property type="nucleotide sequence ID" value="NZ_CP094301.1"/>
</dbReference>
<name>A0ABY8SAI1_9GAMM</name>
<gene>
    <name evidence="1" type="ORF">MQ095_12635</name>
</gene>
<dbReference type="EMBL" id="CP094302">
    <property type="protein sequence ID" value="WHP82650.1"/>
    <property type="molecule type" value="Genomic_DNA"/>
</dbReference>
<evidence type="ECO:0000313" key="2">
    <source>
        <dbReference type="Proteomes" id="UP001238370"/>
    </source>
</evidence>
<accession>A0ABY8SAI1</accession>
<evidence type="ECO:0000313" key="1">
    <source>
        <dbReference type="EMBL" id="WHP82650.1"/>
    </source>
</evidence>
<organism evidence="1 2">
    <name type="scientific">Edwardsiella anguillarum</name>
    <dbReference type="NCBI Taxonomy" id="1821960"/>
    <lineage>
        <taxon>Bacteria</taxon>
        <taxon>Pseudomonadati</taxon>
        <taxon>Pseudomonadota</taxon>
        <taxon>Gammaproteobacteria</taxon>
        <taxon>Enterobacterales</taxon>
        <taxon>Hafniaceae</taxon>
        <taxon>Edwardsiella</taxon>
    </lineage>
</organism>